<name>A0A0A8YGA0_ARUDO</name>
<accession>A0A0A8YGA0</accession>
<protein>
    <submittedName>
        <fullName evidence="1">Uncharacterized protein</fullName>
    </submittedName>
</protein>
<dbReference type="AlphaFoldDB" id="A0A0A8YGA0"/>
<proteinExistence type="predicted"/>
<dbReference type="EMBL" id="GBRH01272581">
    <property type="protein sequence ID" value="JAD25314.1"/>
    <property type="molecule type" value="Transcribed_RNA"/>
</dbReference>
<sequence length="39" mass="4234">MCRWRVAVAGGLLPLPGIEAKHPPKHLPTTFVGVKLNDN</sequence>
<reference evidence="1" key="2">
    <citation type="journal article" date="2015" name="Data Brief">
        <title>Shoot transcriptome of the giant reed, Arundo donax.</title>
        <authorList>
            <person name="Barrero R.A."/>
            <person name="Guerrero F.D."/>
            <person name="Moolhuijzen P."/>
            <person name="Goolsby J.A."/>
            <person name="Tidwell J."/>
            <person name="Bellgard S.E."/>
            <person name="Bellgard M.I."/>
        </authorList>
    </citation>
    <scope>NUCLEOTIDE SEQUENCE</scope>
    <source>
        <tissue evidence="1">Shoot tissue taken approximately 20 cm above the soil surface</tissue>
    </source>
</reference>
<evidence type="ECO:0000313" key="1">
    <source>
        <dbReference type="EMBL" id="JAD25314.1"/>
    </source>
</evidence>
<organism evidence="1">
    <name type="scientific">Arundo donax</name>
    <name type="common">Giant reed</name>
    <name type="synonym">Donax arundinaceus</name>
    <dbReference type="NCBI Taxonomy" id="35708"/>
    <lineage>
        <taxon>Eukaryota</taxon>
        <taxon>Viridiplantae</taxon>
        <taxon>Streptophyta</taxon>
        <taxon>Embryophyta</taxon>
        <taxon>Tracheophyta</taxon>
        <taxon>Spermatophyta</taxon>
        <taxon>Magnoliopsida</taxon>
        <taxon>Liliopsida</taxon>
        <taxon>Poales</taxon>
        <taxon>Poaceae</taxon>
        <taxon>PACMAD clade</taxon>
        <taxon>Arundinoideae</taxon>
        <taxon>Arundineae</taxon>
        <taxon>Arundo</taxon>
    </lineage>
</organism>
<reference evidence="1" key="1">
    <citation type="submission" date="2014-09" db="EMBL/GenBank/DDBJ databases">
        <authorList>
            <person name="Magalhaes I.L.F."/>
            <person name="Oliveira U."/>
            <person name="Santos F.R."/>
            <person name="Vidigal T.H.D.A."/>
            <person name="Brescovit A.D."/>
            <person name="Santos A.J."/>
        </authorList>
    </citation>
    <scope>NUCLEOTIDE SEQUENCE</scope>
    <source>
        <tissue evidence="1">Shoot tissue taken approximately 20 cm above the soil surface</tissue>
    </source>
</reference>